<evidence type="ECO:0000259" key="4">
    <source>
        <dbReference type="Pfam" id="PF00135"/>
    </source>
</evidence>
<dbReference type="InterPro" id="IPR002018">
    <property type="entry name" value="CarbesteraseB"/>
</dbReference>
<dbReference type="PRINTS" id="PR00878">
    <property type="entry name" value="CHOLNESTRASE"/>
</dbReference>
<dbReference type="InterPro" id="IPR019826">
    <property type="entry name" value="Carboxylesterase_B_AS"/>
</dbReference>
<dbReference type="Proteomes" id="UP000800200">
    <property type="component" value="Unassembled WGS sequence"/>
</dbReference>
<evidence type="ECO:0000256" key="1">
    <source>
        <dbReference type="ARBA" id="ARBA00005964"/>
    </source>
</evidence>
<dbReference type="Gene3D" id="3.40.50.1820">
    <property type="entry name" value="alpha/beta hydrolase"/>
    <property type="match status" value="1"/>
</dbReference>
<comment type="similarity">
    <text evidence="1 3">Belongs to the type-B carboxylesterase/lipase family.</text>
</comment>
<dbReference type="PROSITE" id="PS00941">
    <property type="entry name" value="CARBOXYLESTERASE_B_2"/>
    <property type="match status" value="1"/>
</dbReference>
<dbReference type="InterPro" id="IPR019819">
    <property type="entry name" value="Carboxylesterase_B_CS"/>
</dbReference>
<dbReference type="PANTHER" id="PTHR43142:SF3">
    <property type="entry name" value="PUTATIVE (AFU_ORTHOLOGUE AFUA_3G09070)-RELATED"/>
    <property type="match status" value="1"/>
</dbReference>
<dbReference type="GO" id="GO:0004104">
    <property type="term" value="F:cholinesterase activity"/>
    <property type="evidence" value="ECO:0007669"/>
    <property type="project" value="InterPro"/>
</dbReference>
<accession>A0A6A6DSC5</accession>
<keyword evidence="2 3" id="KW-0378">Hydrolase</keyword>
<dbReference type="InterPro" id="IPR029058">
    <property type="entry name" value="AB_hydrolase_fold"/>
</dbReference>
<feature type="chain" id="PRO_5025709449" description="Carboxylic ester hydrolase" evidence="3">
    <location>
        <begin position="24"/>
        <end position="695"/>
    </location>
</feature>
<gene>
    <name evidence="5" type="ORF">K469DRAFT_692760</name>
</gene>
<protein>
    <recommendedName>
        <fullName evidence="3">Carboxylic ester hydrolase</fullName>
        <ecNumber evidence="3">3.1.1.-</ecNumber>
    </recommendedName>
</protein>
<evidence type="ECO:0000256" key="3">
    <source>
        <dbReference type="RuleBase" id="RU361235"/>
    </source>
</evidence>
<dbReference type="EMBL" id="ML994657">
    <property type="protein sequence ID" value="KAF2180566.1"/>
    <property type="molecule type" value="Genomic_DNA"/>
</dbReference>
<feature type="signal peptide" evidence="3">
    <location>
        <begin position="1"/>
        <end position="23"/>
    </location>
</feature>
<reference evidence="5" key="1">
    <citation type="journal article" date="2020" name="Stud. Mycol.">
        <title>101 Dothideomycetes genomes: a test case for predicting lifestyles and emergence of pathogens.</title>
        <authorList>
            <person name="Haridas S."/>
            <person name="Albert R."/>
            <person name="Binder M."/>
            <person name="Bloem J."/>
            <person name="Labutti K."/>
            <person name="Salamov A."/>
            <person name="Andreopoulos B."/>
            <person name="Baker S."/>
            <person name="Barry K."/>
            <person name="Bills G."/>
            <person name="Bluhm B."/>
            <person name="Cannon C."/>
            <person name="Castanera R."/>
            <person name="Culley D."/>
            <person name="Daum C."/>
            <person name="Ezra D."/>
            <person name="Gonzalez J."/>
            <person name="Henrissat B."/>
            <person name="Kuo A."/>
            <person name="Liang C."/>
            <person name="Lipzen A."/>
            <person name="Lutzoni F."/>
            <person name="Magnuson J."/>
            <person name="Mondo S."/>
            <person name="Nolan M."/>
            <person name="Ohm R."/>
            <person name="Pangilinan J."/>
            <person name="Park H.-J."/>
            <person name="Ramirez L."/>
            <person name="Alfaro M."/>
            <person name="Sun H."/>
            <person name="Tritt A."/>
            <person name="Yoshinaga Y."/>
            <person name="Zwiers L.-H."/>
            <person name="Turgeon B."/>
            <person name="Goodwin S."/>
            <person name="Spatafora J."/>
            <person name="Crous P."/>
            <person name="Grigoriev I."/>
        </authorList>
    </citation>
    <scope>NUCLEOTIDE SEQUENCE</scope>
    <source>
        <strain evidence="5">CBS 207.26</strain>
    </source>
</reference>
<dbReference type="PROSITE" id="PS00122">
    <property type="entry name" value="CARBOXYLESTERASE_B_1"/>
    <property type="match status" value="1"/>
</dbReference>
<organism evidence="5 6">
    <name type="scientific">Zopfia rhizophila CBS 207.26</name>
    <dbReference type="NCBI Taxonomy" id="1314779"/>
    <lineage>
        <taxon>Eukaryota</taxon>
        <taxon>Fungi</taxon>
        <taxon>Dikarya</taxon>
        <taxon>Ascomycota</taxon>
        <taxon>Pezizomycotina</taxon>
        <taxon>Dothideomycetes</taxon>
        <taxon>Dothideomycetes incertae sedis</taxon>
        <taxon>Zopfiaceae</taxon>
        <taxon>Zopfia</taxon>
    </lineage>
</organism>
<keyword evidence="6" id="KW-1185">Reference proteome</keyword>
<feature type="domain" description="Carboxylesterase type B" evidence="4">
    <location>
        <begin position="165"/>
        <end position="660"/>
    </location>
</feature>
<name>A0A6A6DSC5_9PEZI</name>
<dbReference type="PANTHER" id="PTHR43142">
    <property type="entry name" value="CARBOXYLIC ESTER HYDROLASE"/>
    <property type="match status" value="1"/>
</dbReference>
<proteinExistence type="inferred from homology"/>
<evidence type="ECO:0000313" key="5">
    <source>
        <dbReference type="EMBL" id="KAF2180566.1"/>
    </source>
</evidence>
<dbReference type="EC" id="3.1.1.-" evidence="3"/>
<evidence type="ECO:0000256" key="2">
    <source>
        <dbReference type="ARBA" id="ARBA00022801"/>
    </source>
</evidence>
<keyword evidence="3" id="KW-0732">Signal</keyword>
<dbReference type="InterPro" id="IPR000997">
    <property type="entry name" value="Cholinesterase"/>
</dbReference>
<dbReference type="Pfam" id="PF00135">
    <property type="entry name" value="COesterase"/>
    <property type="match status" value="1"/>
</dbReference>
<dbReference type="AlphaFoldDB" id="A0A6A6DSC5"/>
<dbReference type="SUPFAM" id="SSF53474">
    <property type="entry name" value="alpha/beta-Hydrolases"/>
    <property type="match status" value="1"/>
</dbReference>
<sequence>MVSLTGLATSALVVALQKGSVLAVPSPQTVGSDLAILTHNDLYGSASTRQAAVIVLSARQTREKAQLSCSAIGENLWVPGSVGNSSGPAGNGTSNLQFLRYLDYGKITDDVGQYWVSSGSNGCRAITTEGEVQTVACDTHLPALCSQSAPWSSQSSSDTASKWQTSVTTDNATVVGYRDRLSFRFLGLRYAARPARFGYSKYERPAVTNISVLSYGPQCIQLGCTSSTCSEDCLFLNIWTPYLPSSRNPSSTKKKAVMLWIHGGGFTTGTGSDPTFDGGNMASRGDVVVVTINYRLSTLGFLALDNSTIKGNYGLADQITALDWLRAHIEDFGGDKDRITIFGQSAGAASVRALLASPQAKAKFSGAIMMSNPGGAQYASTFSQYLTIAEATQQTKAILNETGCTQSDKAVQLACLRAQDPFKLTASSTIARYPVVDGTYLTSNGLPLDESASRIEVPVMMGVMRDDGGPFSRFSTSLDPAKALQEQGFNSTTILGSNKFPVSQSGNTTIDIFNLTSRVMTDSEFRCLGQSTAVVVAENRVFPAVWSYEFHRAYQIIEWNPNPPTCTAPITSTHPYGDTSQEYFKCHSGELYYVFGTLIRQARPPRDDLDIPFSQYIVDTWTAFGRDHNPNPNLDFLAARGYSHTSAIVSETEIWKPVRAEIPSLRILDTNVKNIGFSEVDQCNVLGFPLDYYSR</sequence>
<evidence type="ECO:0000313" key="6">
    <source>
        <dbReference type="Proteomes" id="UP000800200"/>
    </source>
</evidence>
<dbReference type="OrthoDB" id="408631at2759"/>